<dbReference type="GO" id="GO:0005783">
    <property type="term" value="C:endoplasmic reticulum"/>
    <property type="evidence" value="ECO:0007669"/>
    <property type="project" value="TreeGrafter"/>
</dbReference>
<dbReference type="GO" id="GO:0016042">
    <property type="term" value="P:lipid catabolic process"/>
    <property type="evidence" value="ECO:0007669"/>
    <property type="project" value="UniProtKB-KW"/>
</dbReference>
<comment type="caution">
    <text evidence="4">Lacks conserved residue(s) required for the propagation of feature annotation.</text>
</comment>
<dbReference type="InterPro" id="IPR050301">
    <property type="entry name" value="NTE"/>
</dbReference>
<dbReference type="EMBL" id="CAJOBI010249250">
    <property type="protein sequence ID" value="CAF5101147.1"/>
    <property type="molecule type" value="Genomic_DNA"/>
</dbReference>
<dbReference type="Proteomes" id="UP000681720">
    <property type="component" value="Unassembled WGS sequence"/>
</dbReference>
<sequence length="150" mass="17179">MINEKRRSAWRYVRASMTYAFYLPPLCDPFDGHLLVDGCYTNNLPGSLWRYVRASMSLSGYFPPLCDPNDGHLLLDGGYVNNLPADVMYKLGAHTVLAVDVGAQDEQNFYNFGDQLSGWWLLYKRWNIWSTPVKVPELSEIQTRLAYVSC</sequence>
<evidence type="ECO:0000313" key="6">
    <source>
        <dbReference type="EMBL" id="CAF5096099.1"/>
    </source>
</evidence>
<gene>
    <name evidence="6" type="ORF">GIL414_LOCUS62480</name>
    <name evidence="7" type="ORF">SMN809_LOCUS61682</name>
</gene>
<dbReference type="GO" id="GO:0004622">
    <property type="term" value="F:phosphatidylcholine lysophospholipase activity"/>
    <property type="evidence" value="ECO:0007669"/>
    <property type="project" value="TreeGrafter"/>
</dbReference>
<protein>
    <recommendedName>
        <fullName evidence="5">PNPLA domain-containing protein</fullName>
    </recommendedName>
</protein>
<dbReference type="EMBL" id="CAJOBJ010252077">
    <property type="protein sequence ID" value="CAF5096099.1"/>
    <property type="molecule type" value="Genomic_DNA"/>
</dbReference>
<dbReference type="Gene3D" id="3.40.1090.10">
    <property type="entry name" value="Cytosolic phospholipase A2 catalytic domain"/>
    <property type="match status" value="2"/>
</dbReference>
<evidence type="ECO:0000256" key="4">
    <source>
        <dbReference type="PROSITE-ProRule" id="PRU01161"/>
    </source>
</evidence>
<reference evidence="7" key="1">
    <citation type="submission" date="2021-02" db="EMBL/GenBank/DDBJ databases">
        <authorList>
            <person name="Nowell W R."/>
        </authorList>
    </citation>
    <scope>NUCLEOTIDE SEQUENCE</scope>
</reference>
<keyword evidence="1" id="KW-0378">Hydrolase</keyword>
<dbReference type="InterPro" id="IPR002641">
    <property type="entry name" value="PNPLA_dom"/>
</dbReference>
<evidence type="ECO:0000256" key="1">
    <source>
        <dbReference type="ARBA" id="ARBA00022801"/>
    </source>
</evidence>
<evidence type="ECO:0000313" key="7">
    <source>
        <dbReference type="EMBL" id="CAF5101147.1"/>
    </source>
</evidence>
<feature type="short sequence motif" description="DGA/G" evidence="4">
    <location>
        <begin position="76"/>
        <end position="78"/>
    </location>
</feature>
<comment type="caution">
    <text evidence="7">The sequence shown here is derived from an EMBL/GenBank/DDBJ whole genome shotgun (WGS) entry which is preliminary data.</text>
</comment>
<evidence type="ECO:0000313" key="8">
    <source>
        <dbReference type="Proteomes" id="UP000676336"/>
    </source>
</evidence>
<feature type="non-terminal residue" evidence="7">
    <location>
        <position position="1"/>
    </location>
</feature>
<organism evidence="7 8">
    <name type="scientific">Rotaria magnacalcarata</name>
    <dbReference type="NCBI Taxonomy" id="392030"/>
    <lineage>
        <taxon>Eukaryota</taxon>
        <taxon>Metazoa</taxon>
        <taxon>Spiralia</taxon>
        <taxon>Gnathifera</taxon>
        <taxon>Rotifera</taxon>
        <taxon>Eurotatoria</taxon>
        <taxon>Bdelloidea</taxon>
        <taxon>Philodinida</taxon>
        <taxon>Philodinidae</taxon>
        <taxon>Rotaria</taxon>
    </lineage>
</organism>
<name>A0A8S3F3S8_9BILA</name>
<evidence type="ECO:0000256" key="2">
    <source>
        <dbReference type="ARBA" id="ARBA00022963"/>
    </source>
</evidence>
<evidence type="ECO:0000259" key="5">
    <source>
        <dbReference type="PROSITE" id="PS51635"/>
    </source>
</evidence>
<proteinExistence type="predicted"/>
<evidence type="ECO:0000256" key="3">
    <source>
        <dbReference type="ARBA" id="ARBA00023098"/>
    </source>
</evidence>
<dbReference type="SUPFAM" id="SSF52151">
    <property type="entry name" value="FabD/lysophospholipase-like"/>
    <property type="match status" value="2"/>
</dbReference>
<dbReference type="PROSITE" id="PS51635">
    <property type="entry name" value="PNPLA"/>
    <property type="match status" value="1"/>
</dbReference>
<dbReference type="PANTHER" id="PTHR14226">
    <property type="entry name" value="NEUROPATHY TARGET ESTERASE/SWISS CHEESE D.MELANOGASTER"/>
    <property type="match status" value="1"/>
</dbReference>
<keyword evidence="3" id="KW-0443">Lipid metabolism</keyword>
<feature type="domain" description="PNPLA" evidence="5">
    <location>
        <begin position="1"/>
        <end position="89"/>
    </location>
</feature>
<accession>A0A8S3F3S8</accession>
<dbReference type="AlphaFoldDB" id="A0A8S3F3S8"/>
<dbReference type="Proteomes" id="UP000676336">
    <property type="component" value="Unassembled WGS sequence"/>
</dbReference>
<dbReference type="PANTHER" id="PTHR14226:SF29">
    <property type="entry name" value="NEUROPATHY TARGET ESTERASE SWS"/>
    <property type="match status" value="1"/>
</dbReference>
<dbReference type="InterPro" id="IPR016035">
    <property type="entry name" value="Acyl_Trfase/lysoPLipase"/>
</dbReference>
<keyword evidence="2" id="KW-0442">Lipid degradation</keyword>